<feature type="domain" description="DUF4178" evidence="1">
    <location>
        <begin position="60"/>
        <end position="199"/>
    </location>
</feature>
<dbReference type="AlphaFoldDB" id="A0A286E9U8"/>
<evidence type="ECO:0000313" key="3">
    <source>
        <dbReference type="Proteomes" id="UP000219669"/>
    </source>
</evidence>
<dbReference type="EMBL" id="OCNF01000006">
    <property type="protein sequence ID" value="SOD67650.1"/>
    <property type="molecule type" value="Genomic_DNA"/>
</dbReference>
<organism evidence="2 3">
    <name type="scientific">Alysiella filiformis DSM 16848</name>
    <dbReference type="NCBI Taxonomy" id="1120981"/>
    <lineage>
        <taxon>Bacteria</taxon>
        <taxon>Pseudomonadati</taxon>
        <taxon>Pseudomonadota</taxon>
        <taxon>Betaproteobacteria</taxon>
        <taxon>Neisseriales</taxon>
        <taxon>Neisseriaceae</taxon>
        <taxon>Alysiella</taxon>
    </lineage>
</organism>
<dbReference type="Pfam" id="PF13785">
    <property type="entry name" value="DUF4178"/>
    <property type="match status" value="2"/>
</dbReference>
<name>A0A286E9U8_9NEIS</name>
<accession>A0A286E9U8</accession>
<protein>
    <recommendedName>
        <fullName evidence="1">DUF4178 domain-containing protein</fullName>
    </recommendedName>
</protein>
<evidence type="ECO:0000313" key="2">
    <source>
        <dbReference type="EMBL" id="SOD67650.1"/>
    </source>
</evidence>
<dbReference type="Proteomes" id="UP000219669">
    <property type="component" value="Unassembled WGS sequence"/>
</dbReference>
<sequence length="508" mass="56311">MSEPLFHTSCPSCGAPVHVHSATAVTVVCGYCNSMLVRQDDSLHDTGRDSALLTDFSPLQIGTTGRFAAQGFTLIGRLQARYEQGVWNEWYARFDDGSHGWLSEAGDLYVFVRESDLTVSPPKFGNIRAGETTLQIGKIFVASDVRDIVLENAAAQGELPFRLPEKLENRVADFRAENLFLTLDYATEPPQLFMGKTVQLADLVLQNLKDERQIQQQAGSLKGLRQAENCPNCGGSIHWVGGVTQNVICQHCGSDLDTSETQAQLRQANAMRQAQDAAWRLPLGRVGKIRGTNYTVIGAVRKEELASLDAYAIMHHQSVSAVPQGWWVEYLLYSPQKGFLWLVEVPDDGWYVSTTLNHFPILDKNLQPQGASKLYAYGGRVSYAAGAFYWHIRAGDVNHYTDYAQGGAKLCAELSPNEWAWSRSVAMTPHELSAFGLSVNQQARPIKVKTGQDEPIPSQWRWIAVGVFVIINLPAWLGMSGDDLVFSAIVSFVVLRFVFSYGKQDEDE</sequence>
<reference evidence="2 3" key="1">
    <citation type="submission" date="2017-09" db="EMBL/GenBank/DDBJ databases">
        <authorList>
            <person name="Ehlers B."/>
            <person name="Leendertz F.H."/>
        </authorList>
    </citation>
    <scope>NUCLEOTIDE SEQUENCE [LARGE SCALE GENOMIC DNA]</scope>
    <source>
        <strain evidence="2 3">DSM 16848</strain>
    </source>
</reference>
<gene>
    <name evidence="2" type="ORF">SAMN02746062_00983</name>
</gene>
<feature type="domain" description="DUF4178" evidence="1">
    <location>
        <begin position="283"/>
        <end position="424"/>
    </location>
</feature>
<dbReference type="InterPro" id="IPR025235">
    <property type="entry name" value="DUF4178"/>
</dbReference>
<proteinExistence type="predicted"/>
<evidence type="ECO:0000259" key="1">
    <source>
        <dbReference type="Pfam" id="PF13785"/>
    </source>
</evidence>
<dbReference type="RefSeq" id="WP_179655807.1">
    <property type="nucleotide sequence ID" value="NZ_CP083931.1"/>
</dbReference>
<keyword evidence="3" id="KW-1185">Reference proteome</keyword>